<evidence type="ECO:0000313" key="2">
    <source>
        <dbReference type="EMBL" id="RDY68284.1"/>
    </source>
</evidence>
<evidence type="ECO:0000256" key="1">
    <source>
        <dbReference type="SAM" id="SignalP"/>
    </source>
</evidence>
<name>A0A3D8VFV3_9GAMM</name>
<reference evidence="2 3" key="1">
    <citation type="submission" date="2018-08" db="EMBL/GenBank/DDBJ databases">
        <title>Lysobacter soli KCTC 22011, whole genome shotgun sequence.</title>
        <authorList>
            <person name="Zhang X."/>
            <person name="Feng G."/>
            <person name="Zhu H."/>
        </authorList>
    </citation>
    <scope>NUCLEOTIDE SEQUENCE [LARGE SCALE GENOMIC DNA]</scope>
    <source>
        <strain evidence="2 3">KCTC 22011</strain>
    </source>
</reference>
<accession>A0A3D8VFV3</accession>
<dbReference type="AlphaFoldDB" id="A0A3D8VFV3"/>
<proteinExistence type="predicted"/>
<protein>
    <recommendedName>
        <fullName evidence="4">Lipoprotein</fullName>
    </recommendedName>
</protein>
<sequence>MGMNLSTAARAALATMCAAGALLATGCKEVQDIREELGWSQQKEAPPPPPVVSLDDRWVPADVAVADAAQTQWSSRWWQWASRFDGKAPYQDRDGSRCAEHQDGPVWFLAGTDGSFDAMRTCTIPADRHLFVPLITRAVGAGEPGETEALSCTQKQQRAANFVDHVYTGLVLLDGRPIGQYQRMRAAGESCFTLTSNDPAVATDGYWLMLKPLPPGQHTLAIAAAYREGPRQMMQNFQYTLEVQGAEQAADAAAVAEEGGAGFDDAADLADGVEAAD</sequence>
<dbReference type="EMBL" id="QTJR01000003">
    <property type="protein sequence ID" value="RDY68284.1"/>
    <property type="molecule type" value="Genomic_DNA"/>
</dbReference>
<keyword evidence="1" id="KW-0732">Signal</keyword>
<keyword evidence="3" id="KW-1185">Reference proteome</keyword>
<organism evidence="2 3">
    <name type="scientific">Lysobacter soli</name>
    <dbReference type="NCBI Taxonomy" id="453783"/>
    <lineage>
        <taxon>Bacteria</taxon>
        <taxon>Pseudomonadati</taxon>
        <taxon>Pseudomonadota</taxon>
        <taxon>Gammaproteobacteria</taxon>
        <taxon>Lysobacterales</taxon>
        <taxon>Lysobacteraceae</taxon>
        <taxon>Lysobacter</taxon>
    </lineage>
</organism>
<evidence type="ECO:0000313" key="3">
    <source>
        <dbReference type="Proteomes" id="UP000256829"/>
    </source>
</evidence>
<dbReference type="Proteomes" id="UP000256829">
    <property type="component" value="Unassembled WGS sequence"/>
</dbReference>
<feature type="chain" id="PRO_5017690774" description="Lipoprotein" evidence="1">
    <location>
        <begin position="25"/>
        <end position="277"/>
    </location>
</feature>
<comment type="caution">
    <text evidence="2">The sequence shown here is derived from an EMBL/GenBank/DDBJ whole genome shotgun (WGS) entry which is preliminary data.</text>
</comment>
<gene>
    <name evidence="2" type="ORF">DX912_06705</name>
</gene>
<feature type="signal peptide" evidence="1">
    <location>
        <begin position="1"/>
        <end position="24"/>
    </location>
</feature>
<evidence type="ECO:0008006" key="4">
    <source>
        <dbReference type="Google" id="ProtNLM"/>
    </source>
</evidence>